<dbReference type="InterPro" id="IPR016181">
    <property type="entry name" value="Acyl_CoA_acyltransferase"/>
</dbReference>
<evidence type="ECO:0000313" key="1">
    <source>
        <dbReference type="EMBL" id="UQN28665.1"/>
    </source>
</evidence>
<proteinExistence type="predicted"/>
<accession>A0ABY4N273</accession>
<name>A0ABY4N273_9MICO</name>
<keyword evidence="2" id="KW-1185">Reference proteome</keyword>
<dbReference type="RefSeq" id="WP_249477793.1">
    <property type="nucleotide sequence ID" value="NZ_CP097218.1"/>
</dbReference>
<dbReference type="SUPFAM" id="SSF55729">
    <property type="entry name" value="Acyl-CoA N-acyltransferases (Nat)"/>
    <property type="match status" value="1"/>
</dbReference>
<evidence type="ECO:0000313" key="2">
    <source>
        <dbReference type="Proteomes" id="UP001055868"/>
    </source>
</evidence>
<organism evidence="1 2">
    <name type="scientific">Brachybacterium kimchii</name>
    <dbReference type="NCBI Taxonomy" id="2942909"/>
    <lineage>
        <taxon>Bacteria</taxon>
        <taxon>Bacillati</taxon>
        <taxon>Actinomycetota</taxon>
        <taxon>Actinomycetes</taxon>
        <taxon>Micrococcales</taxon>
        <taxon>Dermabacteraceae</taxon>
        <taxon>Brachybacterium</taxon>
    </lineage>
</organism>
<gene>
    <name evidence="1" type="ORF">M4486_13640</name>
</gene>
<protein>
    <submittedName>
        <fullName evidence="1">GNAT family N-acetyltransferase</fullName>
    </submittedName>
</protein>
<dbReference type="EMBL" id="CP097218">
    <property type="protein sequence ID" value="UQN28665.1"/>
    <property type="molecule type" value="Genomic_DNA"/>
</dbReference>
<sequence>MNGGPTEVSVRPATTEDVAAFTGAFPDLIEDRWRPGGNRRSFVAVAPSGSGERIVGHCRAVDNTVHPGSRVMLLEVAPDFQGQGVDDALLRAQVDASTAPPRMKIFEHQVADQQLAERFGGIAVQVTPPWRYVVGPEMRAWAARHGPVGSAEIGPALAEEPGDLLALEVDHYIDQHASWSPTAPRESLLVELGEDHDPQSPSTWDRGRSRALRRDGRLVAAVLVWPAEDDEGGAREVSLRSRPYVGPSSRADKEACLAALIDASADGDELLIDSHLTMREEWAMMREVPGLVPSDGMGWMAITAIPVPGGPVPRPVPRELVPAETPWVHALLP</sequence>
<dbReference type="Gene3D" id="3.40.630.30">
    <property type="match status" value="1"/>
</dbReference>
<dbReference type="Proteomes" id="UP001055868">
    <property type="component" value="Chromosome"/>
</dbReference>
<reference evidence="1" key="1">
    <citation type="submission" date="2022-05" db="EMBL/GenBank/DDBJ databases">
        <title>Genomic analysis of Brachybacterium sp. CBA3104.</title>
        <authorList>
            <person name="Roh S.W."/>
            <person name="Kim Y.B."/>
            <person name="Kim Y."/>
        </authorList>
    </citation>
    <scope>NUCLEOTIDE SEQUENCE</scope>
    <source>
        <strain evidence="1">CBA3104</strain>
    </source>
</reference>